<comment type="caution">
    <text evidence="2">The sequence shown here is derived from an EMBL/GenBank/DDBJ whole genome shotgun (WGS) entry which is preliminary data.</text>
</comment>
<dbReference type="NCBIfam" id="TIGR02532">
    <property type="entry name" value="IV_pilin_GFxxxE"/>
    <property type="match status" value="1"/>
</dbReference>
<feature type="transmembrane region" description="Helical" evidence="1">
    <location>
        <begin position="6"/>
        <end position="30"/>
    </location>
</feature>
<accession>A0A1F6MBZ3</accession>
<dbReference type="EMBL" id="MFPU01000064">
    <property type="protein sequence ID" value="OGH69139.1"/>
    <property type="molecule type" value="Genomic_DNA"/>
</dbReference>
<organism evidence="2 3">
    <name type="scientific">Candidatus Magasanikbacteria bacterium RIFCSPHIGHO2_01_FULL_47_8</name>
    <dbReference type="NCBI Taxonomy" id="1798673"/>
    <lineage>
        <taxon>Bacteria</taxon>
        <taxon>Candidatus Magasanikiibacteriota</taxon>
    </lineage>
</organism>
<sequence length="186" mass="20083">MTRPNGFSILEVIVGVGIFAVLLLALFGLYEGYGKLYSVGQAEITTLTSARKTLNEIGDFTAQAHRILASQVINSTTYQSSSTTLVLQLPAITGTGDVVANSWDYVVFYSGGTTTLYRYLQVDAASSRGSAGLKSLSTIVSNITFTYDNADFTQVKKAGVALSVQARDNHQLITKYLTEQIGLKNY</sequence>
<name>A0A1F6MBZ3_9BACT</name>
<dbReference type="Pfam" id="PF07963">
    <property type="entry name" value="N_methyl"/>
    <property type="match status" value="1"/>
</dbReference>
<reference evidence="2 3" key="1">
    <citation type="journal article" date="2016" name="Nat. Commun.">
        <title>Thousands of microbial genomes shed light on interconnected biogeochemical processes in an aquifer system.</title>
        <authorList>
            <person name="Anantharaman K."/>
            <person name="Brown C.T."/>
            <person name="Hug L.A."/>
            <person name="Sharon I."/>
            <person name="Castelle C.J."/>
            <person name="Probst A.J."/>
            <person name="Thomas B.C."/>
            <person name="Singh A."/>
            <person name="Wilkins M.J."/>
            <person name="Karaoz U."/>
            <person name="Brodie E.L."/>
            <person name="Williams K.H."/>
            <person name="Hubbard S.S."/>
            <person name="Banfield J.F."/>
        </authorList>
    </citation>
    <scope>NUCLEOTIDE SEQUENCE [LARGE SCALE GENOMIC DNA]</scope>
</reference>
<keyword evidence="1" id="KW-0812">Transmembrane</keyword>
<evidence type="ECO:0000256" key="1">
    <source>
        <dbReference type="SAM" id="Phobius"/>
    </source>
</evidence>
<evidence type="ECO:0008006" key="4">
    <source>
        <dbReference type="Google" id="ProtNLM"/>
    </source>
</evidence>
<keyword evidence="1" id="KW-1133">Transmembrane helix</keyword>
<evidence type="ECO:0000313" key="3">
    <source>
        <dbReference type="Proteomes" id="UP000177953"/>
    </source>
</evidence>
<keyword evidence="1" id="KW-0472">Membrane</keyword>
<dbReference type="InterPro" id="IPR012902">
    <property type="entry name" value="N_methyl_site"/>
</dbReference>
<dbReference type="AlphaFoldDB" id="A0A1F6MBZ3"/>
<evidence type="ECO:0000313" key="2">
    <source>
        <dbReference type="EMBL" id="OGH69139.1"/>
    </source>
</evidence>
<dbReference type="Proteomes" id="UP000177953">
    <property type="component" value="Unassembled WGS sequence"/>
</dbReference>
<protein>
    <recommendedName>
        <fullName evidence="4">Prepilin-type N-terminal cleavage/methylation domain-containing protein</fullName>
    </recommendedName>
</protein>
<proteinExistence type="predicted"/>
<gene>
    <name evidence="2" type="ORF">A2754_02560</name>
</gene>